<dbReference type="PANTHER" id="PTHR46354">
    <property type="entry name" value="DOG1 DOMAIN-CONTAINING PROTEIN"/>
    <property type="match status" value="1"/>
</dbReference>
<dbReference type="OrthoDB" id="542841at2759"/>
<dbReference type="AlphaFoldDB" id="A0A022R556"/>
<proteinExistence type="predicted"/>
<protein>
    <recommendedName>
        <fullName evidence="1">DOG1 domain-containing protein</fullName>
    </recommendedName>
</protein>
<dbReference type="PhylomeDB" id="A0A022R556"/>
<name>A0A022R556_ERYGU</name>
<dbReference type="InterPro" id="IPR025422">
    <property type="entry name" value="TGA_domain"/>
</dbReference>
<gene>
    <name evidence="2" type="ORF">MIMGU_mgv1a011847mg</name>
</gene>
<dbReference type="STRING" id="4155.A0A022R556"/>
<reference evidence="2 3" key="1">
    <citation type="journal article" date="2013" name="Proc. Natl. Acad. Sci. U.S.A.">
        <title>Fine-scale variation in meiotic recombination in Mimulus inferred from population shotgun sequencing.</title>
        <authorList>
            <person name="Hellsten U."/>
            <person name="Wright K.M."/>
            <person name="Jenkins J."/>
            <person name="Shu S."/>
            <person name="Yuan Y."/>
            <person name="Wessler S.R."/>
            <person name="Schmutz J."/>
            <person name="Willis J.H."/>
            <person name="Rokhsar D.S."/>
        </authorList>
    </citation>
    <scope>NUCLEOTIDE SEQUENCE [LARGE SCALE GENOMIC DNA]</scope>
    <source>
        <strain evidence="3">cv. DUN x IM62</strain>
    </source>
</reference>
<dbReference type="InterPro" id="IPR051886">
    <property type="entry name" value="Seed_Dev/Stress_Resp_Reg"/>
</dbReference>
<keyword evidence="3" id="KW-1185">Reference proteome</keyword>
<dbReference type="OMA" id="MFTPSWT"/>
<accession>A0A022R556</accession>
<dbReference type="KEGG" id="egt:105959863"/>
<dbReference type="PANTHER" id="PTHR46354:SF4">
    <property type="entry name" value="PROTEIN DOG1-LIKE 3"/>
    <property type="match status" value="1"/>
</dbReference>
<dbReference type="Pfam" id="PF14144">
    <property type="entry name" value="DOG1"/>
    <property type="match status" value="1"/>
</dbReference>
<feature type="domain" description="DOG1" evidence="1">
    <location>
        <begin position="10"/>
        <end position="263"/>
    </location>
</feature>
<dbReference type="EMBL" id="KI630596">
    <property type="protein sequence ID" value="EYU35712.1"/>
    <property type="molecule type" value="Genomic_DNA"/>
</dbReference>
<evidence type="ECO:0000259" key="1">
    <source>
        <dbReference type="PROSITE" id="PS51806"/>
    </source>
</evidence>
<dbReference type="PROSITE" id="PS51806">
    <property type="entry name" value="DOG1"/>
    <property type="match status" value="1"/>
</dbReference>
<organism evidence="2 3">
    <name type="scientific">Erythranthe guttata</name>
    <name type="common">Yellow monkey flower</name>
    <name type="synonym">Mimulus guttatus</name>
    <dbReference type="NCBI Taxonomy" id="4155"/>
    <lineage>
        <taxon>Eukaryota</taxon>
        <taxon>Viridiplantae</taxon>
        <taxon>Streptophyta</taxon>
        <taxon>Embryophyta</taxon>
        <taxon>Tracheophyta</taxon>
        <taxon>Spermatophyta</taxon>
        <taxon>Magnoliopsida</taxon>
        <taxon>eudicotyledons</taxon>
        <taxon>Gunneridae</taxon>
        <taxon>Pentapetalae</taxon>
        <taxon>asterids</taxon>
        <taxon>lamiids</taxon>
        <taxon>Lamiales</taxon>
        <taxon>Phrymaceae</taxon>
        <taxon>Erythranthe</taxon>
    </lineage>
</organism>
<evidence type="ECO:0000313" key="3">
    <source>
        <dbReference type="Proteomes" id="UP000030748"/>
    </source>
</evidence>
<dbReference type="GO" id="GO:0006351">
    <property type="term" value="P:DNA-templated transcription"/>
    <property type="evidence" value="ECO:0007669"/>
    <property type="project" value="InterPro"/>
</dbReference>
<sequence length="269" mass="30051">MAQVLTEERTNTFHSFFESWLVEQDHYLEELVSASKRRRVHHHPSAADDDDTVLRQKIARVIDHYEQYYRAKSTCAKTDALPMFNPPWRSSLEDAFLWIGGWRPTMAFHLLYSKSGLQLQDKLADLLQGLAAGDLADLSPPQVNQINDLQRATVREEKEISEKLAKQQEKVADTSMVELSNAVTEAMRNPAAADDGGGGRVAAALAPKEVGLAEVLQRADDLRLKTLKKVLGVLSPIQGVHFLIAAAELHLRLHEWGMKRDADTGHAAQ</sequence>
<evidence type="ECO:0000313" key="2">
    <source>
        <dbReference type="EMBL" id="EYU35712.1"/>
    </source>
</evidence>
<dbReference type="GO" id="GO:0043565">
    <property type="term" value="F:sequence-specific DNA binding"/>
    <property type="evidence" value="ECO:0007669"/>
    <property type="project" value="InterPro"/>
</dbReference>
<dbReference type="eggNOG" id="ENOG502QR15">
    <property type="taxonomic scope" value="Eukaryota"/>
</dbReference>
<dbReference type="Proteomes" id="UP000030748">
    <property type="component" value="Unassembled WGS sequence"/>
</dbReference>